<protein>
    <submittedName>
        <fullName evidence="1">Uncharacterized protein</fullName>
    </submittedName>
</protein>
<dbReference type="AlphaFoldDB" id="A0A3E2TCD6"/>
<reference evidence="1 2" key="1">
    <citation type="submission" date="2018-08" db="EMBL/GenBank/DDBJ databases">
        <title>A genome reference for cultivated species of the human gut microbiota.</title>
        <authorList>
            <person name="Zou Y."/>
            <person name="Xue W."/>
            <person name="Luo G."/>
        </authorList>
    </citation>
    <scope>NUCLEOTIDE SEQUENCE [LARGE SCALE GENOMIC DNA]</scope>
    <source>
        <strain evidence="1 2">AF45-17</strain>
    </source>
</reference>
<dbReference type="Proteomes" id="UP000260773">
    <property type="component" value="Unassembled WGS sequence"/>
</dbReference>
<gene>
    <name evidence="1" type="ORF">DW070_17010</name>
</gene>
<proteinExistence type="predicted"/>
<evidence type="ECO:0000313" key="1">
    <source>
        <dbReference type="EMBL" id="RGB71744.1"/>
    </source>
</evidence>
<name>A0A3E2TCD6_9FIRM</name>
<organism evidence="1 2">
    <name type="scientific">Coprococcus catus</name>
    <dbReference type="NCBI Taxonomy" id="116085"/>
    <lineage>
        <taxon>Bacteria</taxon>
        <taxon>Bacillati</taxon>
        <taxon>Bacillota</taxon>
        <taxon>Clostridia</taxon>
        <taxon>Lachnospirales</taxon>
        <taxon>Lachnospiraceae</taxon>
        <taxon>Coprococcus</taxon>
    </lineage>
</organism>
<dbReference type="EMBL" id="QVEP01000087">
    <property type="protein sequence ID" value="RGB71744.1"/>
    <property type="molecule type" value="Genomic_DNA"/>
</dbReference>
<sequence>MAVMGCQKDDSHSEQSVKAILESFLSCSVQDVQEYQNTYLGLTAEAVGDQTGESGIASVGGLEQYFKDKYGEIMTDECIESMIDNRTIIQCMQLAEKYNSDIVSKDIWLTKKAGAADAYTYEVTVAPTSNKENETFITGAITLTNGKASYLTIEVKGVN</sequence>
<evidence type="ECO:0000313" key="2">
    <source>
        <dbReference type="Proteomes" id="UP000260773"/>
    </source>
</evidence>
<accession>A0A3E2TCD6</accession>
<comment type="caution">
    <text evidence="1">The sequence shown here is derived from an EMBL/GenBank/DDBJ whole genome shotgun (WGS) entry which is preliminary data.</text>
</comment>